<keyword evidence="6 7" id="KW-0030">Aminoacyl-tRNA synthetase</keyword>
<protein>
    <recommendedName>
        <fullName evidence="1">methionine--tRNA ligase</fullName>
        <ecNumber evidence="1">6.1.1.10</ecNumber>
    </recommendedName>
</protein>
<evidence type="ECO:0000256" key="2">
    <source>
        <dbReference type="ARBA" id="ARBA00022598"/>
    </source>
</evidence>
<keyword evidence="3 7" id="KW-0547">Nucleotide-binding</keyword>
<keyword evidence="5 7" id="KW-0648">Protein biosynthesis</keyword>
<evidence type="ECO:0000256" key="1">
    <source>
        <dbReference type="ARBA" id="ARBA00012838"/>
    </source>
</evidence>
<dbReference type="OrthoDB" id="24670at2759"/>
<dbReference type="PRINTS" id="PR01041">
    <property type="entry name" value="TRNASYNTHMET"/>
</dbReference>
<evidence type="ECO:0000313" key="10">
    <source>
        <dbReference type="Proteomes" id="UP000078348"/>
    </source>
</evidence>
<evidence type="ECO:0000313" key="9">
    <source>
        <dbReference type="EMBL" id="OAO16977.1"/>
    </source>
</evidence>
<keyword evidence="2 7" id="KW-0436">Ligase</keyword>
<dbReference type="InterPro" id="IPR015413">
    <property type="entry name" value="Methionyl/Leucyl_tRNA_Synth"/>
</dbReference>
<organism evidence="9 10">
    <name type="scientific">Blastocystis sp. subtype 1 (strain ATCC 50177 / NandII)</name>
    <dbReference type="NCBI Taxonomy" id="478820"/>
    <lineage>
        <taxon>Eukaryota</taxon>
        <taxon>Sar</taxon>
        <taxon>Stramenopiles</taxon>
        <taxon>Bigyra</taxon>
        <taxon>Opalozoa</taxon>
        <taxon>Opalinata</taxon>
        <taxon>Blastocystidae</taxon>
        <taxon>Blastocystis</taxon>
    </lineage>
</organism>
<dbReference type="Gene3D" id="1.10.730.10">
    <property type="entry name" value="Isoleucyl-tRNA Synthetase, Domain 1"/>
    <property type="match status" value="1"/>
</dbReference>
<proteinExistence type="inferred from homology"/>
<dbReference type="SUPFAM" id="SSF52374">
    <property type="entry name" value="Nucleotidylyl transferase"/>
    <property type="match status" value="1"/>
</dbReference>
<sequence>MIGCLALVSHGLQRRVCALSLSGRVAVRAFSANANHIKQYDTKVCTPIYYVNGEPHIGHIYSSALADAVARWDRIQGKSAFMTTGTDEHGQKVQKEAEKRKMDVKQYCDTIASSFQDELSHYSLAIDRFIRTTDDDHVALVKRVWEQLMANGDLYEADYTGYYCRSDEAFLTAKQVYEKDGQMRSRENDNPVELVKERNWMFRLQKYKPQLLAFLRSHPSWITPRAFQQDVVRMVEESTQDLSVSRPLARVPWSIPVDAATGVYVWLDALTNYLTTGKGRAFGRVVNVFGKDILKFHGYFYPCLLMALQQPLPSAMVCHNHWTVNGAKISKSKGNYIPLRRLRQFVPGELVRAYLLTEDTLQRDGDFATEHLLRMTKDLADLYGNLLMRSLGKAIATPVLQAGSDGTTVTEETTQRLQRLVAGVKERYDAFAFCDGYRLVLEELKAMNLFFNEQHPWTLAKDPKDPKDTQHLCSVLMEVWESLRVCSVLLQPIIPSYAAKALHLLYPPYSATQMTPLSALQDGPLNVREMACCSDRLFTKLSKAEEARVLKL</sequence>
<gene>
    <name evidence="9" type="ORF">AV274_1287</name>
</gene>
<name>A0A196SL92_BLAHN</name>
<comment type="similarity">
    <text evidence="7">Belongs to the class-I aminoacyl-tRNA synthetase family.</text>
</comment>
<keyword evidence="4 7" id="KW-0067">ATP-binding</keyword>
<evidence type="ECO:0000256" key="6">
    <source>
        <dbReference type="ARBA" id="ARBA00023146"/>
    </source>
</evidence>
<dbReference type="Gene3D" id="2.170.220.10">
    <property type="match status" value="1"/>
</dbReference>
<dbReference type="AlphaFoldDB" id="A0A196SL92"/>
<dbReference type="Pfam" id="PF09334">
    <property type="entry name" value="tRNA-synt_1g"/>
    <property type="match status" value="1"/>
</dbReference>
<dbReference type="STRING" id="478820.A0A196SL92"/>
<dbReference type="InterPro" id="IPR014729">
    <property type="entry name" value="Rossmann-like_a/b/a_fold"/>
</dbReference>
<reference evidence="9 10" key="1">
    <citation type="submission" date="2016-05" db="EMBL/GenBank/DDBJ databases">
        <title>Nuclear genome of Blastocystis sp. subtype 1 NandII.</title>
        <authorList>
            <person name="Gentekaki E."/>
            <person name="Curtis B."/>
            <person name="Stairs C."/>
            <person name="Eme L."/>
            <person name="Herman E."/>
            <person name="Klimes V."/>
            <person name="Arias M.C."/>
            <person name="Elias M."/>
            <person name="Hilliou F."/>
            <person name="Klute M."/>
            <person name="Malik S.-B."/>
            <person name="Pightling A."/>
            <person name="Rachubinski R."/>
            <person name="Salas D."/>
            <person name="Schlacht A."/>
            <person name="Suga H."/>
            <person name="Archibald J."/>
            <person name="Ball S.G."/>
            <person name="Clark G."/>
            <person name="Dacks J."/>
            <person name="Van Der Giezen M."/>
            <person name="Tsaousis A."/>
            <person name="Roger A."/>
        </authorList>
    </citation>
    <scope>NUCLEOTIDE SEQUENCE [LARGE SCALE GENOMIC DNA]</scope>
    <source>
        <strain evidence="10">ATCC 50177 / NandII</strain>
    </source>
</reference>
<dbReference type="EC" id="6.1.1.10" evidence="1"/>
<evidence type="ECO:0000256" key="3">
    <source>
        <dbReference type="ARBA" id="ARBA00022741"/>
    </source>
</evidence>
<evidence type="ECO:0000259" key="8">
    <source>
        <dbReference type="Pfam" id="PF09334"/>
    </source>
</evidence>
<dbReference type="GO" id="GO:0006431">
    <property type="term" value="P:methionyl-tRNA aminoacylation"/>
    <property type="evidence" value="ECO:0007669"/>
    <property type="project" value="InterPro"/>
</dbReference>
<comment type="caution">
    <text evidence="9">The sequence shown here is derived from an EMBL/GenBank/DDBJ whole genome shotgun (WGS) entry which is preliminary data.</text>
</comment>
<dbReference type="Gene3D" id="3.40.50.620">
    <property type="entry name" value="HUPs"/>
    <property type="match status" value="1"/>
</dbReference>
<dbReference type="PANTHER" id="PTHR43326:SF1">
    <property type="entry name" value="METHIONINE--TRNA LIGASE, MITOCHONDRIAL"/>
    <property type="match status" value="1"/>
</dbReference>
<dbReference type="Proteomes" id="UP000078348">
    <property type="component" value="Unassembled WGS sequence"/>
</dbReference>
<dbReference type="EMBL" id="LXWW01000052">
    <property type="protein sequence ID" value="OAO16977.1"/>
    <property type="molecule type" value="Genomic_DNA"/>
</dbReference>
<dbReference type="InterPro" id="IPR023457">
    <property type="entry name" value="Met-tRNA_synth_2"/>
</dbReference>
<dbReference type="SUPFAM" id="SSF47323">
    <property type="entry name" value="Anticodon-binding domain of a subclass of class I aminoacyl-tRNA synthetases"/>
    <property type="match status" value="1"/>
</dbReference>
<accession>A0A196SL92</accession>
<evidence type="ECO:0000256" key="4">
    <source>
        <dbReference type="ARBA" id="ARBA00022840"/>
    </source>
</evidence>
<evidence type="ECO:0000256" key="5">
    <source>
        <dbReference type="ARBA" id="ARBA00022917"/>
    </source>
</evidence>
<feature type="domain" description="Methionyl/Leucyl tRNA synthetase" evidence="8">
    <location>
        <begin position="44"/>
        <end position="390"/>
    </location>
</feature>
<dbReference type="GO" id="GO:0004825">
    <property type="term" value="F:methionine-tRNA ligase activity"/>
    <property type="evidence" value="ECO:0007669"/>
    <property type="project" value="UniProtKB-EC"/>
</dbReference>
<dbReference type="InterPro" id="IPR009080">
    <property type="entry name" value="tRNAsynth_Ia_anticodon-bd"/>
</dbReference>
<dbReference type="InterPro" id="IPR033911">
    <property type="entry name" value="MetRS_core"/>
</dbReference>
<dbReference type="GO" id="GO:0005524">
    <property type="term" value="F:ATP binding"/>
    <property type="evidence" value="ECO:0007669"/>
    <property type="project" value="UniProtKB-KW"/>
</dbReference>
<evidence type="ECO:0000256" key="7">
    <source>
        <dbReference type="RuleBase" id="RU363039"/>
    </source>
</evidence>
<keyword evidence="10" id="KW-1185">Reference proteome</keyword>
<dbReference type="PANTHER" id="PTHR43326">
    <property type="entry name" value="METHIONYL-TRNA SYNTHETASE"/>
    <property type="match status" value="1"/>
</dbReference>